<dbReference type="STRING" id="915059.NH26_11730"/>
<dbReference type="OrthoDB" id="1427853at2"/>
<dbReference type="Gene3D" id="2.40.160.20">
    <property type="match status" value="1"/>
</dbReference>
<evidence type="ECO:0000259" key="3">
    <source>
        <dbReference type="Pfam" id="PF13505"/>
    </source>
</evidence>
<protein>
    <recommendedName>
        <fullName evidence="3">Outer membrane protein beta-barrel domain-containing protein</fullName>
    </recommendedName>
</protein>
<feature type="chain" id="PRO_5010254973" description="Outer membrane protein beta-barrel domain-containing protein" evidence="2">
    <location>
        <begin position="20"/>
        <end position="238"/>
    </location>
</feature>
<dbReference type="Pfam" id="PF13505">
    <property type="entry name" value="OMP_b-brl"/>
    <property type="match status" value="1"/>
</dbReference>
<dbReference type="SUPFAM" id="SSF56925">
    <property type="entry name" value="OMPA-like"/>
    <property type="match status" value="1"/>
</dbReference>
<accession>A0A1S1Z120</accession>
<sequence>MTKSIFSILLFLCGGFLFAQENSGPDPRLLDFNSNEQKGQWYTSLTVQVSSSNASEEDQFIRQLHAQDNGSFEIGTQGGYFIRDFFMVGVEFSYDRRQKNEIYTSNNVRTHLKSVSQGFYIAPFIRNYIPLSKNRRFSIFNQTSLQVGFGTGLKQTEANDDIDKVKTDRITLGIGIQPGLAAFIVDNFAFEASVGLLGLEMDHSQSVKNYTEESNRTDFDLNFKVNLLQIKLAVAYYF</sequence>
<reference evidence="4 5" key="1">
    <citation type="journal article" date="2012" name="Int. J. Syst. Evol. Microbiol.">
        <title>Flammeovirga pacifica sp. nov., isolated from deep-sea sediment.</title>
        <authorList>
            <person name="Xu H."/>
            <person name="Fu Y."/>
            <person name="Yang N."/>
            <person name="Ding Z."/>
            <person name="Lai Q."/>
            <person name="Zeng R."/>
        </authorList>
    </citation>
    <scope>NUCLEOTIDE SEQUENCE [LARGE SCALE GENOMIC DNA]</scope>
    <source>
        <strain evidence="5">DSM 24597 / LMG 26175 / WPAGA1</strain>
    </source>
</reference>
<dbReference type="EMBL" id="JRYR02000001">
    <property type="protein sequence ID" value="OHX66966.1"/>
    <property type="molecule type" value="Genomic_DNA"/>
</dbReference>
<gene>
    <name evidence="4" type="ORF">NH26_11730</name>
</gene>
<keyword evidence="1 2" id="KW-0732">Signal</keyword>
<dbReference type="InterPro" id="IPR011250">
    <property type="entry name" value="OMP/PagP_B-barrel"/>
</dbReference>
<organism evidence="4 5">
    <name type="scientific">Flammeovirga pacifica</name>
    <dbReference type="NCBI Taxonomy" id="915059"/>
    <lineage>
        <taxon>Bacteria</taxon>
        <taxon>Pseudomonadati</taxon>
        <taxon>Bacteroidota</taxon>
        <taxon>Cytophagia</taxon>
        <taxon>Cytophagales</taxon>
        <taxon>Flammeovirgaceae</taxon>
        <taxon>Flammeovirga</taxon>
    </lineage>
</organism>
<evidence type="ECO:0000256" key="2">
    <source>
        <dbReference type="SAM" id="SignalP"/>
    </source>
</evidence>
<proteinExistence type="predicted"/>
<feature type="domain" description="Outer membrane protein beta-barrel" evidence="3">
    <location>
        <begin position="35"/>
        <end position="201"/>
    </location>
</feature>
<feature type="signal peptide" evidence="2">
    <location>
        <begin position="1"/>
        <end position="19"/>
    </location>
</feature>
<dbReference type="AlphaFoldDB" id="A0A1S1Z120"/>
<dbReference type="Proteomes" id="UP000179797">
    <property type="component" value="Unassembled WGS sequence"/>
</dbReference>
<dbReference type="RefSeq" id="WP_044224159.1">
    <property type="nucleotide sequence ID" value="NZ_JRYR02000001.1"/>
</dbReference>
<evidence type="ECO:0000313" key="4">
    <source>
        <dbReference type="EMBL" id="OHX66966.1"/>
    </source>
</evidence>
<name>A0A1S1Z120_FLAPC</name>
<dbReference type="InterPro" id="IPR027385">
    <property type="entry name" value="Beta-barrel_OMP"/>
</dbReference>
<keyword evidence="5" id="KW-1185">Reference proteome</keyword>
<evidence type="ECO:0000256" key="1">
    <source>
        <dbReference type="ARBA" id="ARBA00022729"/>
    </source>
</evidence>
<comment type="caution">
    <text evidence="4">The sequence shown here is derived from an EMBL/GenBank/DDBJ whole genome shotgun (WGS) entry which is preliminary data.</text>
</comment>
<evidence type="ECO:0000313" key="5">
    <source>
        <dbReference type="Proteomes" id="UP000179797"/>
    </source>
</evidence>